<reference evidence="2" key="3">
    <citation type="submission" date="2015-06" db="UniProtKB">
        <authorList>
            <consortium name="EnsemblProtists"/>
        </authorList>
    </citation>
    <scope>IDENTIFICATION</scope>
</reference>
<dbReference type="KEGG" id="gtt:GUITHDRAFT_155500"/>
<dbReference type="HOGENOM" id="CLU_2459470_0_0_1"/>
<reference evidence="1 3" key="1">
    <citation type="journal article" date="2012" name="Nature">
        <title>Algal genomes reveal evolutionary mosaicism and the fate of nucleomorphs.</title>
        <authorList>
            <consortium name="DOE Joint Genome Institute"/>
            <person name="Curtis B.A."/>
            <person name="Tanifuji G."/>
            <person name="Burki F."/>
            <person name="Gruber A."/>
            <person name="Irimia M."/>
            <person name="Maruyama S."/>
            <person name="Arias M.C."/>
            <person name="Ball S.G."/>
            <person name="Gile G.H."/>
            <person name="Hirakawa Y."/>
            <person name="Hopkins J.F."/>
            <person name="Kuo A."/>
            <person name="Rensing S.A."/>
            <person name="Schmutz J."/>
            <person name="Symeonidi A."/>
            <person name="Elias M."/>
            <person name="Eveleigh R.J."/>
            <person name="Herman E.K."/>
            <person name="Klute M.J."/>
            <person name="Nakayama T."/>
            <person name="Obornik M."/>
            <person name="Reyes-Prieto A."/>
            <person name="Armbrust E.V."/>
            <person name="Aves S.J."/>
            <person name="Beiko R.G."/>
            <person name="Coutinho P."/>
            <person name="Dacks J.B."/>
            <person name="Durnford D.G."/>
            <person name="Fast N.M."/>
            <person name="Green B.R."/>
            <person name="Grisdale C.J."/>
            <person name="Hempel F."/>
            <person name="Henrissat B."/>
            <person name="Hoppner M.P."/>
            <person name="Ishida K."/>
            <person name="Kim E."/>
            <person name="Koreny L."/>
            <person name="Kroth P.G."/>
            <person name="Liu Y."/>
            <person name="Malik S.B."/>
            <person name="Maier U.G."/>
            <person name="McRose D."/>
            <person name="Mock T."/>
            <person name="Neilson J.A."/>
            <person name="Onodera N.T."/>
            <person name="Poole A.M."/>
            <person name="Pritham E.J."/>
            <person name="Richards T.A."/>
            <person name="Rocap G."/>
            <person name="Roy S.W."/>
            <person name="Sarai C."/>
            <person name="Schaack S."/>
            <person name="Shirato S."/>
            <person name="Slamovits C.H."/>
            <person name="Spencer D.F."/>
            <person name="Suzuki S."/>
            <person name="Worden A.Z."/>
            <person name="Zauner S."/>
            <person name="Barry K."/>
            <person name="Bell C."/>
            <person name="Bharti A.K."/>
            <person name="Crow J.A."/>
            <person name="Grimwood J."/>
            <person name="Kramer R."/>
            <person name="Lindquist E."/>
            <person name="Lucas S."/>
            <person name="Salamov A."/>
            <person name="McFadden G.I."/>
            <person name="Lane C.E."/>
            <person name="Keeling P.J."/>
            <person name="Gray M.W."/>
            <person name="Grigoriev I.V."/>
            <person name="Archibald J.M."/>
        </authorList>
    </citation>
    <scope>NUCLEOTIDE SEQUENCE</scope>
    <source>
        <strain evidence="1 3">CCMP2712</strain>
    </source>
</reference>
<reference evidence="3" key="2">
    <citation type="submission" date="2012-11" db="EMBL/GenBank/DDBJ databases">
        <authorList>
            <person name="Kuo A."/>
            <person name="Curtis B.A."/>
            <person name="Tanifuji G."/>
            <person name="Burki F."/>
            <person name="Gruber A."/>
            <person name="Irimia M."/>
            <person name="Maruyama S."/>
            <person name="Arias M.C."/>
            <person name="Ball S.G."/>
            <person name="Gile G.H."/>
            <person name="Hirakawa Y."/>
            <person name="Hopkins J.F."/>
            <person name="Rensing S.A."/>
            <person name="Schmutz J."/>
            <person name="Symeonidi A."/>
            <person name="Elias M."/>
            <person name="Eveleigh R.J."/>
            <person name="Herman E.K."/>
            <person name="Klute M.J."/>
            <person name="Nakayama T."/>
            <person name="Obornik M."/>
            <person name="Reyes-Prieto A."/>
            <person name="Armbrust E.V."/>
            <person name="Aves S.J."/>
            <person name="Beiko R.G."/>
            <person name="Coutinho P."/>
            <person name="Dacks J.B."/>
            <person name="Durnford D.G."/>
            <person name="Fast N.M."/>
            <person name="Green B.R."/>
            <person name="Grisdale C."/>
            <person name="Hempe F."/>
            <person name="Henrissat B."/>
            <person name="Hoppner M.P."/>
            <person name="Ishida K.-I."/>
            <person name="Kim E."/>
            <person name="Koreny L."/>
            <person name="Kroth P.G."/>
            <person name="Liu Y."/>
            <person name="Malik S.-B."/>
            <person name="Maier U.G."/>
            <person name="McRose D."/>
            <person name="Mock T."/>
            <person name="Neilson J.A."/>
            <person name="Onodera N.T."/>
            <person name="Poole A.M."/>
            <person name="Pritham E.J."/>
            <person name="Richards T.A."/>
            <person name="Rocap G."/>
            <person name="Roy S.W."/>
            <person name="Sarai C."/>
            <person name="Schaack S."/>
            <person name="Shirato S."/>
            <person name="Slamovits C.H."/>
            <person name="Spencer D.F."/>
            <person name="Suzuki S."/>
            <person name="Worden A.Z."/>
            <person name="Zauner S."/>
            <person name="Barry K."/>
            <person name="Bell C."/>
            <person name="Bharti A.K."/>
            <person name="Crow J.A."/>
            <person name="Grimwood J."/>
            <person name="Kramer R."/>
            <person name="Lindquist E."/>
            <person name="Lucas S."/>
            <person name="Salamov A."/>
            <person name="McFadden G.I."/>
            <person name="Lane C.E."/>
            <person name="Keeling P.J."/>
            <person name="Gray M.W."/>
            <person name="Grigoriev I.V."/>
            <person name="Archibald J.M."/>
        </authorList>
    </citation>
    <scope>NUCLEOTIDE SEQUENCE</scope>
    <source>
        <strain evidence="3">CCMP2712</strain>
    </source>
</reference>
<dbReference type="PaxDb" id="55529-EKX35383"/>
<keyword evidence="3" id="KW-1185">Reference proteome</keyword>
<gene>
    <name evidence="1" type="ORF">GUITHDRAFT_155500</name>
</gene>
<dbReference type="GeneID" id="17292134"/>
<accession>L1IGN5</accession>
<evidence type="ECO:0000313" key="2">
    <source>
        <dbReference type="EnsemblProtists" id="EKX35383"/>
    </source>
</evidence>
<dbReference type="EMBL" id="JH993091">
    <property type="protein sequence ID" value="EKX35383.1"/>
    <property type="molecule type" value="Genomic_DNA"/>
</dbReference>
<proteinExistence type="predicted"/>
<dbReference type="Proteomes" id="UP000011087">
    <property type="component" value="Unassembled WGS sequence"/>
</dbReference>
<dbReference type="AlphaFoldDB" id="L1IGN5"/>
<evidence type="ECO:0000313" key="3">
    <source>
        <dbReference type="Proteomes" id="UP000011087"/>
    </source>
</evidence>
<organism evidence="1">
    <name type="scientific">Guillardia theta (strain CCMP2712)</name>
    <name type="common">Cryptophyte</name>
    <dbReference type="NCBI Taxonomy" id="905079"/>
    <lineage>
        <taxon>Eukaryota</taxon>
        <taxon>Cryptophyceae</taxon>
        <taxon>Pyrenomonadales</taxon>
        <taxon>Geminigeraceae</taxon>
        <taxon>Guillardia</taxon>
    </lineage>
</organism>
<evidence type="ECO:0000313" key="1">
    <source>
        <dbReference type="EMBL" id="EKX35383.1"/>
    </source>
</evidence>
<dbReference type="EnsemblProtists" id="EKX35383">
    <property type="protein sequence ID" value="EKX35383"/>
    <property type="gene ID" value="GUITHDRAFT_155500"/>
</dbReference>
<protein>
    <submittedName>
        <fullName evidence="1 2">Uncharacterized protein</fullName>
    </submittedName>
</protein>
<name>L1IGN5_GUITC</name>
<sequence>MEKEFTIRVQHPLTIHFYTCIQKRKGRLFLAHGNKRRQLLAANETTKMEQASLPKYPDFTLRNILGVQQRLKTQRETVQSLNDESRKEI</sequence>
<dbReference type="RefSeq" id="XP_005822363.1">
    <property type="nucleotide sequence ID" value="XM_005822306.1"/>
</dbReference>